<dbReference type="Pfam" id="PF01152">
    <property type="entry name" value="Bac_globin"/>
    <property type="match status" value="1"/>
</dbReference>
<dbReference type="InterPro" id="IPR044203">
    <property type="entry name" value="GlbO/GLB3-like"/>
</dbReference>
<organism evidence="6 7">
    <name type="scientific">Salisediminibacterium beveridgei</name>
    <dbReference type="NCBI Taxonomy" id="632773"/>
    <lineage>
        <taxon>Bacteria</taxon>
        <taxon>Bacillati</taxon>
        <taxon>Bacillota</taxon>
        <taxon>Bacilli</taxon>
        <taxon>Bacillales</taxon>
        <taxon>Bacillaceae</taxon>
        <taxon>Salisediminibacterium</taxon>
    </lineage>
</organism>
<dbReference type="GO" id="GO:0019825">
    <property type="term" value="F:oxygen binding"/>
    <property type="evidence" value="ECO:0007669"/>
    <property type="project" value="InterPro"/>
</dbReference>
<dbReference type="KEGG" id="bbev:BBEV_2013"/>
<keyword evidence="1" id="KW-0813">Transport</keyword>
<dbReference type="RefSeq" id="WP_069365363.1">
    <property type="nucleotide sequence ID" value="NZ_CP012502.1"/>
</dbReference>
<dbReference type="OrthoDB" id="9790913at2"/>
<keyword evidence="7" id="KW-1185">Reference proteome</keyword>
<gene>
    <name evidence="6" type="primary">yjbI</name>
    <name evidence="6" type="ORF">BBEV_2013</name>
</gene>
<name>A0A1D7QWI0_9BACI</name>
<dbReference type="PANTHER" id="PTHR47366:SF1">
    <property type="entry name" value="TWO-ON-TWO HEMOGLOBIN-3"/>
    <property type="match status" value="1"/>
</dbReference>
<dbReference type="Gene3D" id="1.10.490.10">
    <property type="entry name" value="Globins"/>
    <property type="match status" value="1"/>
</dbReference>
<accession>A0A1D7QWI0</accession>
<evidence type="ECO:0000256" key="4">
    <source>
        <dbReference type="ARBA" id="ARBA00023004"/>
    </source>
</evidence>
<sequence>MSDNEKQTLFERIGESELHLLIERFYTHVQKHPDISDLFPEDMSETIRKQKQFLTQFSGGPDDYTMEHGHPMLRMRHMPFHIGEKEADAWLSCMHEALLESAIDIGTQQELYARLSHTAKHMINHQSDDRQEFKRGAST</sequence>
<protein>
    <submittedName>
        <fullName evidence="6">Group 2 truncated hemoglobin yjbI</fullName>
    </submittedName>
</protein>
<dbReference type="STRING" id="632773.BBEV_2013"/>
<reference evidence="6 7" key="1">
    <citation type="submission" date="2015-08" db="EMBL/GenBank/DDBJ databases">
        <title>The complete genome sequence of Bacillus beveridgei MLTeJB.</title>
        <authorList>
            <person name="Hanson T.E."/>
            <person name="Mesa C."/>
            <person name="Basesman S.M."/>
            <person name="Oremland R.S."/>
        </authorList>
    </citation>
    <scope>NUCLEOTIDE SEQUENCE [LARGE SCALE GENOMIC DNA]</scope>
    <source>
        <strain evidence="6 7">MLTeJB</strain>
    </source>
</reference>
<keyword evidence="4" id="KW-0408">Iron</keyword>
<evidence type="ECO:0000256" key="5">
    <source>
        <dbReference type="ARBA" id="ARBA00034496"/>
    </source>
</evidence>
<dbReference type="InterPro" id="IPR001486">
    <property type="entry name" value="Hemoglobin_trunc"/>
</dbReference>
<evidence type="ECO:0000256" key="2">
    <source>
        <dbReference type="ARBA" id="ARBA00022617"/>
    </source>
</evidence>
<evidence type="ECO:0000256" key="1">
    <source>
        <dbReference type="ARBA" id="ARBA00022448"/>
    </source>
</evidence>
<dbReference type="AlphaFoldDB" id="A0A1D7QWI0"/>
<dbReference type="InterPro" id="IPR009050">
    <property type="entry name" value="Globin-like_sf"/>
</dbReference>
<evidence type="ECO:0000313" key="7">
    <source>
        <dbReference type="Proteomes" id="UP000094463"/>
    </source>
</evidence>
<dbReference type="Proteomes" id="UP000094463">
    <property type="component" value="Chromosome"/>
</dbReference>
<dbReference type="GO" id="GO:0020037">
    <property type="term" value="F:heme binding"/>
    <property type="evidence" value="ECO:0007669"/>
    <property type="project" value="InterPro"/>
</dbReference>
<comment type="similarity">
    <text evidence="5">Belongs to the truncated hemoglobin family. Group II subfamily.</text>
</comment>
<dbReference type="GO" id="GO:0046872">
    <property type="term" value="F:metal ion binding"/>
    <property type="evidence" value="ECO:0007669"/>
    <property type="project" value="UniProtKB-KW"/>
</dbReference>
<dbReference type="EMBL" id="CP012502">
    <property type="protein sequence ID" value="AOM83373.1"/>
    <property type="molecule type" value="Genomic_DNA"/>
</dbReference>
<evidence type="ECO:0000256" key="3">
    <source>
        <dbReference type="ARBA" id="ARBA00022723"/>
    </source>
</evidence>
<dbReference type="PATRIC" id="fig|632773.3.peg.2113"/>
<dbReference type="SUPFAM" id="SSF46458">
    <property type="entry name" value="Globin-like"/>
    <property type="match status" value="1"/>
</dbReference>
<keyword evidence="2" id="KW-0349">Heme</keyword>
<dbReference type="InterPro" id="IPR012292">
    <property type="entry name" value="Globin/Proto"/>
</dbReference>
<proteinExistence type="inferred from homology"/>
<keyword evidence="3" id="KW-0479">Metal-binding</keyword>
<evidence type="ECO:0000313" key="6">
    <source>
        <dbReference type="EMBL" id="AOM83373.1"/>
    </source>
</evidence>
<dbReference type="PANTHER" id="PTHR47366">
    <property type="entry name" value="TWO-ON-TWO HEMOGLOBIN-3"/>
    <property type="match status" value="1"/>
</dbReference>
<dbReference type="GO" id="GO:0005344">
    <property type="term" value="F:oxygen carrier activity"/>
    <property type="evidence" value="ECO:0007669"/>
    <property type="project" value="InterPro"/>
</dbReference>